<evidence type="ECO:0000313" key="3">
    <source>
        <dbReference type="Proteomes" id="UP000324222"/>
    </source>
</evidence>
<feature type="region of interest" description="Disordered" evidence="1">
    <location>
        <begin position="1"/>
        <end position="25"/>
    </location>
</feature>
<reference evidence="2 3" key="1">
    <citation type="submission" date="2019-05" db="EMBL/GenBank/DDBJ databases">
        <title>Another draft genome of Portunus trituberculatus and its Hox gene families provides insights of decapod evolution.</title>
        <authorList>
            <person name="Jeong J.-H."/>
            <person name="Song I."/>
            <person name="Kim S."/>
            <person name="Choi T."/>
            <person name="Kim D."/>
            <person name="Ryu S."/>
            <person name="Kim W."/>
        </authorList>
    </citation>
    <scope>NUCLEOTIDE SEQUENCE [LARGE SCALE GENOMIC DNA]</scope>
    <source>
        <tissue evidence="2">Muscle</tissue>
    </source>
</reference>
<feature type="compositionally biased region" description="Polar residues" evidence="1">
    <location>
        <begin position="9"/>
        <end position="21"/>
    </location>
</feature>
<accession>A0A5B7JWR2</accession>
<dbReference type="EMBL" id="VSRR010116043">
    <property type="protein sequence ID" value="MPC98893.1"/>
    <property type="molecule type" value="Genomic_DNA"/>
</dbReference>
<comment type="caution">
    <text evidence="2">The sequence shown here is derived from an EMBL/GenBank/DDBJ whole genome shotgun (WGS) entry which is preliminary data.</text>
</comment>
<evidence type="ECO:0000256" key="1">
    <source>
        <dbReference type="SAM" id="MobiDB-lite"/>
    </source>
</evidence>
<sequence length="94" mass="10752">MTIRAERQTPAQPAAVTSSRQAGRPVTFEGKVPQTSRCHAALMEEWRRGEQRLLVNIQCGRRRARKAQPPLHQPFTAKEYCFDAMTHIFSSLRC</sequence>
<keyword evidence="3" id="KW-1185">Reference proteome</keyword>
<proteinExistence type="predicted"/>
<protein>
    <submittedName>
        <fullName evidence="2">Uncharacterized protein</fullName>
    </submittedName>
</protein>
<dbReference type="Proteomes" id="UP000324222">
    <property type="component" value="Unassembled WGS sequence"/>
</dbReference>
<evidence type="ECO:0000313" key="2">
    <source>
        <dbReference type="EMBL" id="MPC98893.1"/>
    </source>
</evidence>
<gene>
    <name evidence="2" type="ORF">E2C01_094279</name>
</gene>
<name>A0A5B7JWR2_PORTR</name>
<organism evidence="2 3">
    <name type="scientific">Portunus trituberculatus</name>
    <name type="common">Swimming crab</name>
    <name type="synonym">Neptunus trituberculatus</name>
    <dbReference type="NCBI Taxonomy" id="210409"/>
    <lineage>
        <taxon>Eukaryota</taxon>
        <taxon>Metazoa</taxon>
        <taxon>Ecdysozoa</taxon>
        <taxon>Arthropoda</taxon>
        <taxon>Crustacea</taxon>
        <taxon>Multicrustacea</taxon>
        <taxon>Malacostraca</taxon>
        <taxon>Eumalacostraca</taxon>
        <taxon>Eucarida</taxon>
        <taxon>Decapoda</taxon>
        <taxon>Pleocyemata</taxon>
        <taxon>Brachyura</taxon>
        <taxon>Eubrachyura</taxon>
        <taxon>Portunoidea</taxon>
        <taxon>Portunidae</taxon>
        <taxon>Portuninae</taxon>
        <taxon>Portunus</taxon>
    </lineage>
</organism>
<dbReference type="AlphaFoldDB" id="A0A5B7JWR2"/>